<dbReference type="SMART" id="SM01340">
    <property type="entry name" value="DNA_mis_repair"/>
    <property type="match status" value="1"/>
</dbReference>
<dbReference type="SUPFAM" id="SSF118116">
    <property type="entry name" value="DNA mismatch repair protein MutL"/>
    <property type="match status" value="1"/>
</dbReference>
<dbReference type="InterPro" id="IPR002099">
    <property type="entry name" value="MutL/Mlh/PMS"/>
</dbReference>
<comment type="function">
    <text evidence="5">This protein is involved in the repair of mismatches in DNA. It is required for dam-dependent methyl-directed DNA mismatch repair. May act as a 'molecular matchmaker', a protein that promotes the formation of a stable complex between two or more DNA-binding proteins in an ATP-dependent manner without itself being part of a final effector complex.</text>
</comment>
<sequence length="659" mass="71571">MPPHVFVVGESVYRIPAAHAHADYDRVCSRERRTPAPSSDVTIRQLPDTLVNQIAAGEVIERPASVVKELVENAIDAGARRIDIDLEEGGVRLIRVRDDGGGIAPEELALAVQRHATSKISSLDDLEAVATLGFRGEALPSIASVSRFIIASRRGDDDHGIALAVDGGRVGEPAPKQQPAGTTVEVRDLFYNVPARRKFLRAERTELGHIEEWLRQLALARPDVELRVSHNGKPLRRYKGDGGALFSGERLAETLSEEFLANALQVDHAAPLSTDSGSLMRLSGWIAQPAYSRASTDQQYLFVNGRAVRDRSIAHAVKQAYADVLFHGRQPAYVLFLEVDPRRVDVNVHPAKHEVRFRDGRAIHDFVYRTLQAALAETRAGAPAGVSAGMPGEVASPSSFPSSMDLGASSSTPSPYAQAWNRPMPQTGLGLRVDDARAAYAALYAAPSSQPQPAVRPLPETQDGEVPPLGYAIAQLHGIYILSETADGLIVVDMHAAHERIGYEKLKTAHDSVGLRMQPLLVPQTVAVSEREAETAEREAATLAALGFEITRSGPQSIALRGVPALLAEGEVEALFRDVIADLVEHGASRRVASARDELLATMACHGAVRANRRLSLPEMNALLREMEATERSGQCNHGRPTWAKFTLGEIDRWFLRGR</sequence>
<keyword evidence="8" id="KW-0540">Nuclease</keyword>
<dbReference type="CDD" id="cd16926">
    <property type="entry name" value="HATPase_MutL-MLH-PMS-like"/>
    <property type="match status" value="1"/>
</dbReference>
<dbReference type="InterPro" id="IPR036890">
    <property type="entry name" value="HATPase_C_sf"/>
</dbReference>
<evidence type="ECO:0000256" key="5">
    <source>
        <dbReference type="HAMAP-Rule" id="MF_00149"/>
    </source>
</evidence>
<dbReference type="InterPro" id="IPR014762">
    <property type="entry name" value="DNA_mismatch_repair_CS"/>
</dbReference>
<dbReference type="InterPro" id="IPR042120">
    <property type="entry name" value="MutL_C_dimsub"/>
</dbReference>
<dbReference type="SUPFAM" id="SSF55874">
    <property type="entry name" value="ATPase domain of HSP90 chaperone/DNA topoisomerase II/histidine kinase"/>
    <property type="match status" value="1"/>
</dbReference>
<keyword evidence="8" id="KW-0255">Endonuclease</keyword>
<dbReference type="InterPro" id="IPR038973">
    <property type="entry name" value="MutL/Mlh/Pms-like"/>
</dbReference>
<dbReference type="Gene3D" id="3.30.230.10">
    <property type="match status" value="1"/>
</dbReference>
<keyword evidence="9" id="KW-1185">Reference proteome</keyword>
<feature type="domain" description="DNA mismatch repair protein S5" evidence="7">
    <location>
        <begin position="251"/>
        <end position="376"/>
    </location>
</feature>
<dbReference type="Pfam" id="PF13589">
    <property type="entry name" value="HATPase_c_3"/>
    <property type="match status" value="1"/>
</dbReference>
<protein>
    <recommendedName>
        <fullName evidence="2 5">DNA mismatch repair protein MutL</fullName>
    </recommendedName>
</protein>
<dbReference type="CDD" id="cd03482">
    <property type="entry name" value="MutL_Trans_MutL"/>
    <property type="match status" value="1"/>
</dbReference>
<dbReference type="SMART" id="SM00853">
    <property type="entry name" value="MutL_C"/>
    <property type="match status" value="1"/>
</dbReference>
<dbReference type="Gene3D" id="3.30.1540.20">
    <property type="entry name" value="MutL, C-terminal domain, dimerisation subdomain"/>
    <property type="match status" value="1"/>
</dbReference>
<dbReference type="GO" id="GO:0004519">
    <property type="term" value="F:endonuclease activity"/>
    <property type="evidence" value="ECO:0007669"/>
    <property type="project" value="UniProtKB-KW"/>
</dbReference>
<comment type="caution">
    <text evidence="8">The sequence shown here is derived from an EMBL/GenBank/DDBJ whole genome shotgun (WGS) entry which is preliminary data.</text>
</comment>
<evidence type="ECO:0000256" key="2">
    <source>
        <dbReference type="ARBA" id="ARBA00021975"/>
    </source>
</evidence>
<dbReference type="InterPro" id="IPR014721">
    <property type="entry name" value="Ribsml_uS5_D2-typ_fold_subgr"/>
</dbReference>
<keyword evidence="4 5" id="KW-0234">DNA repair</keyword>
<accession>A0ABP9AGW2</accession>
<dbReference type="HAMAP" id="MF_00149">
    <property type="entry name" value="DNA_mis_repair"/>
    <property type="match status" value="1"/>
</dbReference>
<evidence type="ECO:0000256" key="1">
    <source>
        <dbReference type="ARBA" id="ARBA00006082"/>
    </source>
</evidence>
<dbReference type="InterPro" id="IPR042121">
    <property type="entry name" value="MutL_C_regsub"/>
</dbReference>
<evidence type="ECO:0000313" key="9">
    <source>
        <dbReference type="Proteomes" id="UP001499959"/>
    </source>
</evidence>
<keyword evidence="3 5" id="KW-0227">DNA damage</keyword>
<dbReference type="Gene3D" id="3.30.565.10">
    <property type="entry name" value="Histidine kinase-like ATPase, C-terminal domain"/>
    <property type="match status" value="1"/>
</dbReference>
<evidence type="ECO:0000256" key="4">
    <source>
        <dbReference type="ARBA" id="ARBA00023204"/>
    </source>
</evidence>
<proteinExistence type="inferred from homology"/>
<dbReference type="InterPro" id="IPR020568">
    <property type="entry name" value="Ribosomal_Su5_D2-typ_SF"/>
</dbReference>
<dbReference type="Pfam" id="PF08676">
    <property type="entry name" value="MutL_C"/>
    <property type="match status" value="1"/>
</dbReference>
<dbReference type="NCBIfam" id="TIGR00585">
    <property type="entry name" value="mutl"/>
    <property type="match status" value="1"/>
</dbReference>
<dbReference type="EMBL" id="BAABJE010000001">
    <property type="protein sequence ID" value="GAA4780953.1"/>
    <property type="molecule type" value="Genomic_DNA"/>
</dbReference>
<dbReference type="PANTHER" id="PTHR10073">
    <property type="entry name" value="DNA MISMATCH REPAIR PROTEIN MLH, PMS, MUTL"/>
    <property type="match status" value="1"/>
</dbReference>
<dbReference type="InterPro" id="IPR020667">
    <property type="entry name" value="DNA_mismatch_repair_MutL"/>
</dbReference>
<name>A0ABP9AGW2_9GAMM</name>
<comment type="similarity">
    <text evidence="1 5">Belongs to the DNA mismatch repair MutL/HexB family.</text>
</comment>
<dbReference type="NCBIfam" id="NF000949">
    <property type="entry name" value="PRK00095.1-2"/>
    <property type="match status" value="1"/>
</dbReference>
<evidence type="ECO:0000259" key="7">
    <source>
        <dbReference type="SMART" id="SM01340"/>
    </source>
</evidence>
<dbReference type="Proteomes" id="UP001499959">
    <property type="component" value="Unassembled WGS sequence"/>
</dbReference>
<keyword evidence="8" id="KW-0378">Hydrolase</keyword>
<evidence type="ECO:0000259" key="6">
    <source>
        <dbReference type="SMART" id="SM00853"/>
    </source>
</evidence>
<dbReference type="Pfam" id="PF01119">
    <property type="entry name" value="DNA_mis_repair"/>
    <property type="match status" value="1"/>
</dbReference>
<dbReference type="InterPro" id="IPR014790">
    <property type="entry name" value="MutL_C"/>
</dbReference>
<evidence type="ECO:0000313" key="8">
    <source>
        <dbReference type="EMBL" id="GAA4780953.1"/>
    </source>
</evidence>
<dbReference type="PANTHER" id="PTHR10073:SF12">
    <property type="entry name" value="DNA MISMATCH REPAIR PROTEIN MLH1"/>
    <property type="match status" value="1"/>
</dbReference>
<dbReference type="InterPro" id="IPR037198">
    <property type="entry name" value="MutL_C_sf"/>
</dbReference>
<organism evidence="8 9">
    <name type="scientific">Lysobacter hankyongensis</name>
    <dbReference type="NCBI Taxonomy" id="1176535"/>
    <lineage>
        <taxon>Bacteria</taxon>
        <taxon>Pseudomonadati</taxon>
        <taxon>Pseudomonadota</taxon>
        <taxon>Gammaproteobacteria</taxon>
        <taxon>Lysobacterales</taxon>
        <taxon>Lysobacteraceae</taxon>
        <taxon>Lysobacter</taxon>
    </lineage>
</organism>
<dbReference type="PROSITE" id="PS00058">
    <property type="entry name" value="DNA_MISMATCH_REPAIR_1"/>
    <property type="match status" value="1"/>
</dbReference>
<dbReference type="Gene3D" id="3.30.1370.100">
    <property type="entry name" value="MutL, C-terminal domain, regulatory subdomain"/>
    <property type="match status" value="1"/>
</dbReference>
<feature type="domain" description="MutL C-terminal dimerisation" evidence="6">
    <location>
        <begin position="472"/>
        <end position="615"/>
    </location>
</feature>
<dbReference type="SUPFAM" id="SSF54211">
    <property type="entry name" value="Ribosomal protein S5 domain 2-like"/>
    <property type="match status" value="1"/>
</dbReference>
<gene>
    <name evidence="5 8" type="primary">mutL</name>
    <name evidence="8" type="ORF">GCM10023307_01260</name>
</gene>
<evidence type="ECO:0000256" key="3">
    <source>
        <dbReference type="ARBA" id="ARBA00022763"/>
    </source>
</evidence>
<reference evidence="9" key="1">
    <citation type="journal article" date="2019" name="Int. J. Syst. Evol. Microbiol.">
        <title>The Global Catalogue of Microorganisms (GCM) 10K type strain sequencing project: providing services to taxonomists for standard genome sequencing and annotation.</title>
        <authorList>
            <consortium name="The Broad Institute Genomics Platform"/>
            <consortium name="The Broad Institute Genome Sequencing Center for Infectious Disease"/>
            <person name="Wu L."/>
            <person name="Ma J."/>
        </authorList>
    </citation>
    <scope>NUCLEOTIDE SEQUENCE [LARGE SCALE GENOMIC DNA]</scope>
    <source>
        <strain evidence="9">JCM 18204</strain>
    </source>
</reference>
<dbReference type="InterPro" id="IPR013507">
    <property type="entry name" value="DNA_mismatch_S5_2-like"/>
</dbReference>